<protein>
    <submittedName>
        <fullName evidence="1">Uncharacterized protein</fullName>
    </submittedName>
</protein>
<dbReference type="EMBL" id="KQ244344">
    <property type="protein sequence ID" value="KNC74507.1"/>
    <property type="molecule type" value="Genomic_DNA"/>
</dbReference>
<sequence>ESDEMLQSKLASFDYEIRTLVQEVEKHTKDSHRATQNKEADQAMLQQKRLDYERLKLELESHIKRISDGMDLLAVLKKKFEMSLNAVDGDLVSDLESDNHELRQAVLLRFQEALIHLQKAKQGELEDARAALEAHQTDTNKTITTKENELRAKNHGTDLLKQKRATGVSQLTEVTDSLAALPRRSTTVELEIAESNVENL</sequence>
<reference evidence="1 2" key="1">
    <citation type="submission" date="2011-02" db="EMBL/GenBank/DDBJ databases">
        <title>The Genome Sequence of Sphaeroforma arctica JP610.</title>
        <authorList>
            <consortium name="The Broad Institute Genome Sequencing Platform"/>
            <person name="Russ C."/>
            <person name="Cuomo C."/>
            <person name="Young S.K."/>
            <person name="Zeng Q."/>
            <person name="Gargeya S."/>
            <person name="Alvarado L."/>
            <person name="Berlin A."/>
            <person name="Chapman S.B."/>
            <person name="Chen Z."/>
            <person name="Freedman E."/>
            <person name="Gellesch M."/>
            <person name="Goldberg J."/>
            <person name="Griggs A."/>
            <person name="Gujja S."/>
            <person name="Heilman E."/>
            <person name="Heiman D."/>
            <person name="Howarth C."/>
            <person name="Mehta T."/>
            <person name="Neiman D."/>
            <person name="Pearson M."/>
            <person name="Roberts A."/>
            <person name="Saif S."/>
            <person name="Shea T."/>
            <person name="Shenoy N."/>
            <person name="Sisk P."/>
            <person name="Stolte C."/>
            <person name="Sykes S."/>
            <person name="White J."/>
            <person name="Yandava C."/>
            <person name="Burger G."/>
            <person name="Gray M.W."/>
            <person name="Holland P.W.H."/>
            <person name="King N."/>
            <person name="Lang F.B.F."/>
            <person name="Roger A.J."/>
            <person name="Ruiz-Trillo I."/>
            <person name="Haas B."/>
            <person name="Nusbaum C."/>
            <person name="Birren B."/>
        </authorList>
    </citation>
    <scope>NUCLEOTIDE SEQUENCE [LARGE SCALE GENOMIC DNA]</scope>
    <source>
        <strain evidence="1 2">JP610</strain>
    </source>
</reference>
<feature type="non-terminal residue" evidence="1">
    <location>
        <position position="200"/>
    </location>
</feature>
<dbReference type="GeneID" id="25913453"/>
<name>A0A0L0FCK6_9EUKA</name>
<evidence type="ECO:0000313" key="2">
    <source>
        <dbReference type="Proteomes" id="UP000054560"/>
    </source>
</evidence>
<organism evidence="1 2">
    <name type="scientific">Sphaeroforma arctica JP610</name>
    <dbReference type="NCBI Taxonomy" id="667725"/>
    <lineage>
        <taxon>Eukaryota</taxon>
        <taxon>Ichthyosporea</taxon>
        <taxon>Ichthyophonida</taxon>
        <taxon>Sphaeroforma</taxon>
    </lineage>
</organism>
<gene>
    <name evidence="1" type="ORF">SARC_12949</name>
</gene>
<proteinExistence type="predicted"/>
<accession>A0A0L0FCK6</accession>
<dbReference type="RefSeq" id="XP_014148409.1">
    <property type="nucleotide sequence ID" value="XM_014292934.1"/>
</dbReference>
<feature type="non-terminal residue" evidence="1">
    <location>
        <position position="1"/>
    </location>
</feature>
<evidence type="ECO:0000313" key="1">
    <source>
        <dbReference type="EMBL" id="KNC74507.1"/>
    </source>
</evidence>
<dbReference type="Proteomes" id="UP000054560">
    <property type="component" value="Unassembled WGS sequence"/>
</dbReference>
<keyword evidence="2" id="KW-1185">Reference proteome</keyword>
<dbReference type="AlphaFoldDB" id="A0A0L0FCK6"/>